<name>A0A378I1D4_9GAMM</name>
<dbReference type="EMBL" id="UGNV01000001">
    <property type="protein sequence ID" value="STX28793.1"/>
    <property type="molecule type" value="Genomic_DNA"/>
</dbReference>
<sequence length="275" mass="32555">MDVILNDNKHYPPQNSKPLTTYGSFELNLLVNLGYEANNPPLGDFLRQYHQLDGRWLVACPIHWQATHNDALIVASGQELDLSEEESLRWLKEVKKFLTEESFDLHYHNANMWMLKVNDNTPQLKAKPLHLVQHQSLMPFLEEMDDTLYWQRLFTELQMFLNNHPYNEQRQDKLPINGLWIYGGGQFKVNSKRPIMTDDSQLLFVFPDKIKPLKLTKPIDNRGIFLIKHANQINIDDLANRLSHYRVNWYWNNNAYQIAKLSWWSKLWRGRVNAN</sequence>
<accession>A0A378I1D4</accession>
<organism evidence="1 2">
    <name type="scientific">Legionella beliardensis</name>
    <dbReference type="NCBI Taxonomy" id="91822"/>
    <lineage>
        <taxon>Bacteria</taxon>
        <taxon>Pseudomonadati</taxon>
        <taxon>Pseudomonadota</taxon>
        <taxon>Gammaproteobacteria</taxon>
        <taxon>Legionellales</taxon>
        <taxon>Legionellaceae</taxon>
        <taxon>Legionella</taxon>
    </lineage>
</organism>
<proteinExistence type="predicted"/>
<dbReference type="OrthoDB" id="5295974at2"/>
<evidence type="ECO:0000313" key="2">
    <source>
        <dbReference type="Proteomes" id="UP000254968"/>
    </source>
</evidence>
<dbReference type="AlphaFoldDB" id="A0A378I1D4"/>
<dbReference type="Proteomes" id="UP000254968">
    <property type="component" value="Unassembled WGS sequence"/>
</dbReference>
<dbReference type="RefSeq" id="WP_115302514.1">
    <property type="nucleotide sequence ID" value="NZ_CAAAHO010000001.1"/>
</dbReference>
<reference evidence="1 2" key="1">
    <citation type="submission" date="2018-06" db="EMBL/GenBank/DDBJ databases">
        <authorList>
            <consortium name="Pathogen Informatics"/>
            <person name="Doyle S."/>
        </authorList>
    </citation>
    <scope>NUCLEOTIDE SEQUENCE [LARGE SCALE GENOMIC DNA]</scope>
    <source>
        <strain evidence="1 2">NCTC13315</strain>
    </source>
</reference>
<gene>
    <name evidence="1" type="ORF">NCTC13315_01327</name>
</gene>
<evidence type="ECO:0000313" key="1">
    <source>
        <dbReference type="EMBL" id="STX28793.1"/>
    </source>
</evidence>
<protein>
    <submittedName>
        <fullName evidence="1">Cofactor-independent phosphoglycerate mutase</fullName>
    </submittedName>
</protein>
<keyword evidence="2" id="KW-1185">Reference proteome</keyword>